<dbReference type="PROSITE" id="PS00141">
    <property type="entry name" value="ASP_PROTEASE"/>
    <property type="match status" value="2"/>
</dbReference>
<dbReference type="Pfam" id="PF00026">
    <property type="entry name" value="Asp"/>
    <property type="match status" value="1"/>
</dbReference>
<evidence type="ECO:0000259" key="6">
    <source>
        <dbReference type="PROSITE" id="PS51767"/>
    </source>
</evidence>
<keyword evidence="5" id="KW-0732">Signal</keyword>
<keyword evidence="4 7" id="KW-0645">Protease</keyword>
<dbReference type="EMBL" id="MU001741">
    <property type="protein sequence ID" value="KAF2800884.1"/>
    <property type="molecule type" value="Genomic_DNA"/>
</dbReference>
<keyword evidence="8" id="KW-1185">Reference proteome</keyword>
<dbReference type="InterPro" id="IPR001461">
    <property type="entry name" value="Aspartic_peptidase_A1"/>
</dbReference>
<evidence type="ECO:0000256" key="3">
    <source>
        <dbReference type="PIRSR" id="PIRSR601461-1"/>
    </source>
</evidence>
<feature type="active site" evidence="3">
    <location>
        <position position="68"/>
    </location>
</feature>
<name>A0A6A6XYR0_9PLEO</name>
<keyword evidence="2 4" id="KW-0064">Aspartyl protease</keyword>
<dbReference type="Proteomes" id="UP000799757">
    <property type="component" value="Unassembled WGS sequence"/>
</dbReference>
<evidence type="ECO:0000256" key="5">
    <source>
        <dbReference type="SAM" id="SignalP"/>
    </source>
</evidence>
<evidence type="ECO:0000256" key="2">
    <source>
        <dbReference type="ARBA" id="ARBA00022750"/>
    </source>
</evidence>
<feature type="chain" id="PRO_5025467381" evidence="5">
    <location>
        <begin position="23"/>
        <end position="434"/>
    </location>
</feature>
<dbReference type="InterPro" id="IPR001969">
    <property type="entry name" value="Aspartic_peptidase_AS"/>
</dbReference>
<dbReference type="PANTHER" id="PTHR47966">
    <property type="entry name" value="BETA-SITE APP-CLEAVING ENZYME, ISOFORM A-RELATED"/>
    <property type="match status" value="1"/>
</dbReference>
<dbReference type="AlphaFoldDB" id="A0A6A6XYR0"/>
<gene>
    <name evidence="7" type="ORF">K505DRAFT_262940</name>
</gene>
<dbReference type="Gene3D" id="2.40.70.10">
    <property type="entry name" value="Acid Proteases"/>
    <property type="match status" value="2"/>
</dbReference>
<evidence type="ECO:0000313" key="8">
    <source>
        <dbReference type="Proteomes" id="UP000799757"/>
    </source>
</evidence>
<protein>
    <submittedName>
        <fullName evidence="7">Acid protease</fullName>
    </submittedName>
</protein>
<dbReference type="InterPro" id="IPR021109">
    <property type="entry name" value="Peptidase_aspartic_dom_sf"/>
</dbReference>
<reference evidence="7" key="1">
    <citation type="journal article" date="2020" name="Stud. Mycol.">
        <title>101 Dothideomycetes genomes: a test case for predicting lifestyles and emergence of pathogens.</title>
        <authorList>
            <person name="Haridas S."/>
            <person name="Albert R."/>
            <person name="Binder M."/>
            <person name="Bloem J."/>
            <person name="Labutti K."/>
            <person name="Salamov A."/>
            <person name="Andreopoulos B."/>
            <person name="Baker S."/>
            <person name="Barry K."/>
            <person name="Bills G."/>
            <person name="Bluhm B."/>
            <person name="Cannon C."/>
            <person name="Castanera R."/>
            <person name="Culley D."/>
            <person name="Daum C."/>
            <person name="Ezra D."/>
            <person name="Gonzalez J."/>
            <person name="Henrissat B."/>
            <person name="Kuo A."/>
            <person name="Liang C."/>
            <person name="Lipzen A."/>
            <person name="Lutzoni F."/>
            <person name="Magnuson J."/>
            <person name="Mondo S."/>
            <person name="Nolan M."/>
            <person name="Ohm R."/>
            <person name="Pangilinan J."/>
            <person name="Park H.-J."/>
            <person name="Ramirez L."/>
            <person name="Alfaro M."/>
            <person name="Sun H."/>
            <person name="Tritt A."/>
            <person name="Yoshinaga Y."/>
            <person name="Zwiers L.-H."/>
            <person name="Turgeon B."/>
            <person name="Goodwin S."/>
            <person name="Spatafora J."/>
            <person name="Crous P."/>
            <person name="Grigoriev I."/>
        </authorList>
    </citation>
    <scope>NUCLEOTIDE SEQUENCE</scope>
    <source>
        <strain evidence="7">CBS 109.77</strain>
    </source>
</reference>
<comment type="similarity">
    <text evidence="1 4">Belongs to the peptidase A1 family.</text>
</comment>
<dbReference type="InterPro" id="IPR033121">
    <property type="entry name" value="PEPTIDASE_A1"/>
</dbReference>
<dbReference type="GO" id="GO:0004190">
    <property type="term" value="F:aspartic-type endopeptidase activity"/>
    <property type="evidence" value="ECO:0007669"/>
    <property type="project" value="UniProtKB-KW"/>
</dbReference>
<feature type="domain" description="Peptidase A1" evidence="6">
    <location>
        <begin position="50"/>
        <end position="420"/>
    </location>
</feature>
<dbReference type="PROSITE" id="PS51767">
    <property type="entry name" value="PEPTIDASE_A1"/>
    <property type="match status" value="1"/>
</dbReference>
<feature type="signal peptide" evidence="5">
    <location>
        <begin position="1"/>
        <end position="22"/>
    </location>
</feature>
<organism evidence="7 8">
    <name type="scientific">Melanomma pulvis-pyrius CBS 109.77</name>
    <dbReference type="NCBI Taxonomy" id="1314802"/>
    <lineage>
        <taxon>Eukaryota</taxon>
        <taxon>Fungi</taxon>
        <taxon>Dikarya</taxon>
        <taxon>Ascomycota</taxon>
        <taxon>Pezizomycotina</taxon>
        <taxon>Dothideomycetes</taxon>
        <taxon>Pleosporomycetidae</taxon>
        <taxon>Pleosporales</taxon>
        <taxon>Melanommataceae</taxon>
        <taxon>Melanomma</taxon>
    </lineage>
</organism>
<dbReference type="GO" id="GO:0006508">
    <property type="term" value="P:proteolysis"/>
    <property type="evidence" value="ECO:0007669"/>
    <property type="project" value="UniProtKB-KW"/>
</dbReference>
<evidence type="ECO:0000256" key="4">
    <source>
        <dbReference type="RuleBase" id="RU000454"/>
    </source>
</evidence>
<accession>A0A6A6XYR0</accession>
<evidence type="ECO:0000313" key="7">
    <source>
        <dbReference type="EMBL" id="KAF2800884.1"/>
    </source>
</evidence>
<dbReference type="SUPFAM" id="SSF50630">
    <property type="entry name" value="Acid proteases"/>
    <property type="match status" value="1"/>
</dbReference>
<dbReference type="PRINTS" id="PR00792">
    <property type="entry name" value="PEPSIN"/>
</dbReference>
<dbReference type="OrthoDB" id="771136at2759"/>
<feature type="active site" evidence="3">
    <location>
        <position position="290"/>
    </location>
</feature>
<proteinExistence type="inferred from homology"/>
<evidence type="ECO:0000256" key="1">
    <source>
        <dbReference type="ARBA" id="ARBA00007447"/>
    </source>
</evidence>
<dbReference type="GO" id="GO:0000324">
    <property type="term" value="C:fungal-type vacuole"/>
    <property type="evidence" value="ECO:0007669"/>
    <property type="project" value="TreeGrafter"/>
</dbReference>
<sequence length="434" mass="46778">MRNAMRFLFPAFTLCFLSLATSSQLALPRNTPNPNGITLPIFNDFAHQHYLINISVGTPPSLYSVLLDTGSTDFWLPAWNSSGCTPDPCKPGTFNPADSSSAVDIHVPFNVSYGLTPGSGMLGEYYNENISVGNAVIKNQTFAIANVPAPITPSTFWGILGLGSRYSTSSFTSPWSPVFHQLNATYTPLWESLFETGLVPRHLFSIYLNRQSADVGTITFGAIEGPESGKYEGELETVPVLLSGPLFTGWAVNLTSVTRTTTHCANSSSGAEPKTEPLTPDNFTIQVVLDTGAPNMYLPTPLYAQIAAPLTPTYHKNPEGNPTPYVRCALRNVSQPYLSFSFGGGGATHAPTIRVPYDELIYPFGLPANLGEVRGEDGAELCYFGVVETPGPVFLLGATFLRSVYAVFGGEAGEWRVGMAQARYGGGWDADERL</sequence>
<dbReference type="PANTHER" id="PTHR47966:SF51">
    <property type="entry name" value="BETA-SITE APP-CLEAVING ENZYME, ISOFORM A-RELATED"/>
    <property type="match status" value="1"/>
</dbReference>
<keyword evidence="4" id="KW-0378">Hydrolase</keyword>